<dbReference type="Proteomes" id="UP000480350">
    <property type="component" value="Unassembled WGS sequence"/>
</dbReference>
<protein>
    <submittedName>
        <fullName evidence="2">Uncharacterized protein</fullName>
    </submittedName>
</protein>
<sequence>MTPETRPSAKTADTDTRWRALIGALAALGLILSVLSWNPLARVASAEARATLASTVTVYAGLRSLNAFLSTAQEVEVGGSLVVQGSVQPLKTLEPIDDTVERVAAVVLTLSVASGLLALGFGPLSVIGFAVMLAGVGLRQTSPDLARRCLATGALVALILPASFAVSGVAGDAMTRAVWAENTAILDRIRGEVGEDGPVGAAPAAAGGTGFWSWLTGDDTATEAARGETLGTVARYREVASVLWSESGALLESYVSILAVWLLKLVVLPLTLILVAVRLIR</sequence>
<name>A0A7C9II35_9RHOB</name>
<reference evidence="2 3" key="2">
    <citation type="submission" date="2020-03" db="EMBL/GenBank/DDBJ databases">
        <title>Kangsaoukella pontilimi gen. nov., sp. nov., a new member of the family Rhodobacteraceae isolated from a tidal mudflat.</title>
        <authorList>
            <person name="Kim I.S."/>
        </authorList>
    </citation>
    <scope>NUCLEOTIDE SEQUENCE [LARGE SCALE GENOMIC DNA]</scope>
    <source>
        <strain evidence="2 3">GH1-50</strain>
    </source>
</reference>
<reference evidence="2 3" key="1">
    <citation type="submission" date="2019-12" db="EMBL/GenBank/DDBJ databases">
        <authorList>
            <person name="Lee S.D."/>
        </authorList>
    </citation>
    <scope>NUCLEOTIDE SEQUENCE [LARGE SCALE GENOMIC DNA]</scope>
    <source>
        <strain evidence="2 3">GH1-50</strain>
    </source>
</reference>
<dbReference type="EMBL" id="WUPT01000003">
    <property type="protein sequence ID" value="MXQ09424.1"/>
    <property type="molecule type" value="Genomic_DNA"/>
</dbReference>
<keyword evidence="1" id="KW-0812">Transmembrane</keyword>
<accession>A0A7C9II35</accession>
<evidence type="ECO:0000313" key="3">
    <source>
        <dbReference type="Proteomes" id="UP000480350"/>
    </source>
</evidence>
<keyword evidence="3" id="KW-1185">Reference proteome</keyword>
<comment type="caution">
    <text evidence="2">The sequence shown here is derived from an EMBL/GenBank/DDBJ whole genome shotgun (WGS) entry which is preliminary data.</text>
</comment>
<feature type="transmembrane region" description="Helical" evidence="1">
    <location>
        <begin position="150"/>
        <end position="170"/>
    </location>
</feature>
<evidence type="ECO:0000313" key="2">
    <source>
        <dbReference type="EMBL" id="MXQ09424.1"/>
    </source>
</evidence>
<dbReference type="AlphaFoldDB" id="A0A7C9II35"/>
<gene>
    <name evidence="2" type="ORF">GQ651_16375</name>
</gene>
<feature type="transmembrane region" description="Helical" evidence="1">
    <location>
        <begin position="116"/>
        <end position="138"/>
    </location>
</feature>
<keyword evidence="1" id="KW-1133">Transmembrane helix</keyword>
<keyword evidence="1" id="KW-0472">Membrane</keyword>
<evidence type="ECO:0000256" key="1">
    <source>
        <dbReference type="SAM" id="Phobius"/>
    </source>
</evidence>
<feature type="transmembrane region" description="Helical" evidence="1">
    <location>
        <begin position="20"/>
        <end position="37"/>
    </location>
</feature>
<proteinExistence type="predicted"/>
<dbReference type="RefSeq" id="WP_160765350.1">
    <property type="nucleotide sequence ID" value="NZ_WUPT01000003.1"/>
</dbReference>
<feature type="transmembrane region" description="Helical" evidence="1">
    <location>
        <begin position="254"/>
        <end position="277"/>
    </location>
</feature>
<organism evidence="2 3">
    <name type="scientific">Kangsaoukella pontilimi</name>
    <dbReference type="NCBI Taxonomy" id="2691042"/>
    <lineage>
        <taxon>Bacteria</taxon>
        <taxon>Pseudomonadati</taxon>
        <taxon>Pseudomonadota</taxon>
        <taxon>Alphaproteobacteria</taxon>
        <taxon>Rhodobacterales</taxon>
        <taxon>Paracoccaceae</taxon>
        <taxon>Kangsaoukella</taxon>
    </lineage>
</organism>